<dbReference type="AlphaFoldDB" id="A0A368W276"/>
<protein>
    <submittedName>
        <fullName evidence="1">Uncharacterized protein</fullName>
    </submittedName>
</protein>
<reference evidence="1 2" key="1">
    <citation type="submission" date="2018-07" db="EMBL/GenBank/DDBJ databases">
        <title>Genomic Encyclopedia of Type Strains, Phase III (KMG-III): the genomes of soil and plant-associated and newly described type strains.</title>
        <authorList>
            <person name="Whitman W."/>
        </authorList>
    </citation>
    <scope>NUCLEOTIDE SEQUENCE [LARGE SCALE GENOMIC DNA]</scope>
    <source>
        <strain evidence="1 2">CECT 7506</strain>
    </source>
</reference>
<dbReference type="Proteomes" id="UP000252415">
    <property type="component" value="Unassembled WGS sequence"/>
</dbReference>
<comment type="caution">
    <text evidence="1">The sequence shown here is derived from an EMBL/GenBank/DDBJ whole genome shotgun (WGS) entry which is preliminary data.</text>
</comment>
<gene>
    <name evidence="1" type="ORF">DFP97_105322</name>
</gene>
<dbReference type="RefSeq" id="WP_281270957.1">
    <property type="nucleotide sequence ID" value="NZ_QPJD01000005.1"/>
</dbReference>
<evidence type="ECO:0000313" key="2">
    <source>
        <dbReference type="Proteomes" id="UP000252415"/>
    </source>
</evidence>
<organism evidence="1 2">
    <name type="scientific">Paenibacillus prosopidis</name>
    <dbReference type="NCBI Taxonomy" id="630520"/>
    <lineage>
        <taxon>Bacteria</taxon>
        <taxon>Bacillati</taxon>
        <taxon>Bacillota</taxon>
        <taxon>Bacilli</taxon>
        <taxon>Bacillales</taxon>
        <taxon>Paenibacillaceae</taxon>
        <taxon>Paenibacillus</taxon>
    </lineage>
</organism>
<sequence>MFEWTECDNGTDGATMTLLANEIINIVQAKDEYKRLPAVKGVYI</sequence>
<accession>A0A368W276</accession>
<keyword evidence="2" id="KW-1185">Reference proteome</keyword>
<name>A0A368W276_9BACL</name>
<proteinExistence type="predicted"/>
<dbReference type="EMBL" id="QPJD01000005">
    <property type="protein sequence ID" value="RCW49137.1"/>
    <property type="molecule type" value="Genomic_DNA"/>
</dbReference>
<evidence type="ECO:0000313" key="1">
    <source>
        <dbReference type="EMBL" id="RCW49137.1"/>
    </source>
</evidence>